<gene>
    <name evidence="2" type="ORF">CUT44_32005</name>
</gene>
<evidence type="ECO:0000259" key="1">
    <source>
        <dbReference type="Pfam" id="PF07110"/>
    </source>
</evidence>
<dbReference type="Gene3D" id="3.30.70.100">
    <property type="match status" value="1"/>
</dbReference>
<dbReference type="InterPro" id="IPR009799">
    <property type="entry name" value="EthD_dom"/>
</dbReference>
<reference evidence="2 3" key="1">
    <citation type="submission" date="2017-11" db="EMBL/GenBank/DDBJ databases">
        <title>Streptomyces carmine sp. nov., a novel actinomycete isolated from Sophora alopecuroides in Xinjiang, China.</title>
        <authorList>
            <person name="Wang Y."/>
            <person name="Luo X."/>
            <person name="Wan C."/>
            <person name="Zhang L."/>
        </authorList>
    </citation>
    <scope>NUCLEOTIDE SEQUENCE [LARGE SCALE GENOMIC DNA]</scope>
    <source>
        <strain evidence="2 3">TRM SA0054</strain>
    </source>
</reference>
<dbReference type="InterPro" id="IPR011008">
    <property type="entry name" value="Dimeric_a/b-barrel"/>
</dbReference>
<protein>
    <submittedName>
        <fullName evidence="2">EthD family reductase</fullName>
    </submittedName>
</protein>
<dbReference type="EMBL" id="PGGW01000071">
    <property type="protein sequence ID" value="PJE93826.1"/>
    <property type="molecule type" value="Genomic_DNA"/>
</dbReference>
<feature type="domain" description="EthD" evidence="1">
    <location>
        <begin position="13"/>
        <end position="98"/>
    </location>
</feature>
<proteinExistence type="predicted"/>
<evidence type="ECO:0000313" key="2">
    <source>
        <dbReference type="EMBL" id="PJE93826.1"/>
    </source>
</evidence>
<dbReference type="SUPFAM" id="SSF54909">
    <property type="entry name" value="Dimeric alpha+beta barrel"/>
    <property type="match status" value="1"/>
</dbReference>
<name>A0A2M8LPE0_9ACTN</name>
<dbReference type="GO" id="GO:0016491">
    <property type="term" value="F:oxidoreductase activity"/>
    <property type="evidence" value="ECO:0007669"/>
    <property type="project" value="InterPro"/>
</dbReference>
<keyword evidence="3" id="KW-1185">Reference proteome</keyword>
<dbReference type="AlphaFoldDB" id="A0A2M8LPE0"/>
<evidence type="ECO:0000313" key="3">
    <source>
        <dbReference type="Proteomes" id="UP000230407"/>
    </source>
</evidence>
<dbReference type="Pfam" id="PF07110">
    <property type="entry name" value="EthD"/>
    <property type="match status" value="1"/>
</dbReference>
<dbReference type="NCBIfam" id="TIGR02118">
    <property type="entry name" value="EthD family reductase"/>
    <property type="match status" value="1"/>
</dbReference>
<accession>A0A2M8LPE0</accession>
<sequence length="111" mass="13050">MIKLAFMINRVGGMSFERFVEYHRDRHGPLFTSIPEARRYVRKYVVSHPVPAENYPGPAYDGLTEIWFDDWEDHNAFFSSENYRKLVNPDEPKFIDMSTVAVMVTEEKAMI</sequence>
<dbReference type="Proteomes" id="UP000230407">
    <property type="component" value="Unassembled WGS sequence"/>
</dbReference>
<comment type="caution">
    <text evidence="2">The sequence shown here is derived from an EMBL/GenBank/DDBJ whole genome shotgun (WGS) entry which is preliminary data.</text>
</comment>
<dbReference type="RefSeq" id="WP_100205496.1">
    <property type="nucleotide sequence ID" value="NZ_PGGW01000071.1"/>
</dbReference>
<organism evidence="2 3">
    <name type="scientific">Streptomyces carminius</name>
    <dbReference type="NCBI Taxonomy" id="2665496"/>
    <lineage>
        <taxon>Bacteria</taxon>
        <taxon>Bacillati</taxon>
        <taxon>Actinomycetota</taxon>
        <taxon>Actinomycetes</taxon>
        <taxon>Kitasatosporales</taxon>
        <taxon>Streptomycetaceae</taxon>
        <taxon>Streptomyces</taxon>
    </lineage>
</organism>